<dbReference type="PATRIC" id="fig|706570.3.peg.579"/>
<evidence type="ECO:0000313" key="4">
    <source>
        <dbReference type="Proteomes" id="UP000030980"/>
    </source>
</evidence>
<name>A0A0B2DC57_9PSED</name>
<dbReference type="EMBL" id="JTAK01000001">
    <property type="protein sequence ID" value="KHO66080.1"/>
    <property type="molecule type" value="Genomic_DNA"/>
</dbReference>
<evidence type="ECO:0000313" key="2">
    <source>
        <dbReference type="EMBL" id="KHO66080.1"/>
    </source>
</evidence>
<dbReference type="Proteomes" id="UP000030980">
    <property type="component" value="Unassembled WGS sequence"/>
</dbReference>
<gene>
    <name evidence="2" type="ORF">PT85_00335</name>
    <name evidence="3" type="ORF">SAMN05421672_11068</name>
</gene>
<organism evidence="2 4">
    <name type="scientific">Pseudomonas flexibilis</name>
    <dbReference type="NCBI Taxonomy" id="706570"/>
    <lineage>
        <taxon>Bacteria</taxon>
        <taxon>Pseudomonadati</taxon>
        <taxon>Pseudomonadota</taxon>
        <taxon>Gammaproteobacteria</taxon>
        <taxon>Pseudomonadales</taxon>
        <taxon>Pseudomonadaceae</taxon>
        <taxon>Pseudomonas</taxon>
    </lineage>
</organism>
<dbReference type="AlphaFoldDB" id="A0A0B2DC57"/>
<protein>
    <recommendedName>
        <fullName evidence="6">Aspartate-semialdehyde dehydrogenase</fullName>
    </recommendedName>
</protein>
<feature type="compositionally biased region" description="Basic and acidic residues" evidence="1">
    <location>
        <begin position="42"/>
        <end position="75"/>
    </location>
</feature>
<feature type="region of interest" description="Disordered" evidence="1">
    <location>
        <begin position="1"/>
        <end position="75"/>
    </location>
</feature>
<proteinExistence type="predicted"/>
<reference evidence="2 4" key="1">
    <citation type="submission" date="2014-11" db="EMBL/GenBank/DDBJ databases">
        <title>Genome sequence of Pseudomonas tuomuerensis JCM 14085.</title>
        <authorList>
            <person name="Shin S.-K."/>
            <person name="Yi H."/>
        </authorList>
    </citation>
    <scope>NUCLEOTIDE SEQUENCE [LARGE SCALE GENOMIC DNA]</scope>
    <source>
        <strain evidence="2 4">JCM 14085</strain>
    </source>
</reference>
<dbReference type="EMBL" id="FTMC01000010">
    <property type="protein sequence ID" value="SIQ79952.1"/>
    <property type="molecule type" value="Genomic_DNA"/>
</dbReference>
<keyword evidence="4" id="KW-1185">Reference proteome</keyword>
<dbReference type="Proteomes" id="UP000186079">
    <property type="component" value="Unassembled WGS sequence"/>
</dbReference>
<evidence type="ECO:0000256" key="1">
    <source>
        <dbReference type="SAM" id="MobiDB-lite"/>
    </source>
</evidence>
<accession>A0A0B2DC57</accession>
<reference evidence="3 5" key="2">
    <citation type="submission" date="2017-01" db="EMBL/GenBank/DDBJ databases">
        <authorList>
            <person name="Mah S.A."/>
            <person name="Swanson W.J."/>
            <person name="Moy G.W."/>
            <person name="Vacquier V.D."/>
        </authorList>
    </citation>
    <scope>NUCLEOTIDE SEQUENCE [LARGE SCALE GENOMIC DNA]</scope>
    <source>
        <strain evidence="3 5">ATCC 29606</strain>
    </source>
</reference>
<sequence>MLPPILPNQIPVTSQQDPPKPKPDIPPVVPTQQAGKEGAVSLDKRNPEETALRLREEQERRQRQQRERDRIKKALDEGEEDLEALEASLDPSVPRKGLWVDIKA</sequence>
<evidence type="ECO:0000313" key="5">
    <source>
        <dbReference type="Proteomes" id="UP000186079"/>
    </source>
</evidence>
<evidence type="ECO:0000313" key="3">
    <source>
        <dbReference type="EMBL" id="SIQ79952.1"/>
    </source>
</evidence>
<accession>A0A0B3BTX2</accession>
<dbReference type="RefSeq" id="WP_039559902.1">
    <property type="nucleotide sequence ID" value="NZ_FMUP01000008.1"/>
</dbReference>
<evidence type="ECO:0008006" key="6">
    <source>
        <dbReference type="Google" id="ProtNLM"/>
    </source>
</evidence>